<dbReference type="AlphaFoldDB" id="A0AAD7NUP1"/>
<protein>
    <submittedName>
        <fullName evidence="2">Uncharacterized protein</fullName>
    </submittedName>
</protein>
<keyword evidence="1" id="KW-0732">Signal</keyword>
<accession>A0AAD7NUP1</accession>
<dbReference type="EMBL" id="JARJLG010000014">
    <property type="protein sequence ID" value="KAJ7775762.1"/>
    <property type="molecule type" value="Genomic_DNA"/>
</dbReference>
<keyword evidence="3" id="KW-1185">Reference proteome</keyword>
<dbReference type="Proteomes" id="UP001215280">
    <property type="component" value="Unassembled WGS sequence"/>
</dbReference>
<name>A0AAD7NUP1_9AGAR</name>
<feature type="signal peptide" evidence="1">
    <location>
        <begin position="1"/>
        <end position="18"/>
    </location>
</feature>
<reference evidence="2" key="1">
    <citation type="submission" date="2023-03" db="EMBL/GenBank/DDBJ databases">
        <title>Massive genome expansion in bonnet fungi (Mycena s.s.) driven by repeated elements and novel gene families across ecological guilds.</title>
        <authorList>
            <consortium name="Lawrence Berkeley National Laboratory"/>
            <person name="Harder C.B."/>
            <person name="Miyauchi S."/>
            <person name="Viragh M."/>
            <person name="Kuo A."/>
            <person name="Thoen E."/>
            <person name="Andreopoulos B."/>
            <person name="Lu D."/>
            <person name="Skrede I."/>
            <person name="Drula E."/>
            <person name="Henrissat B."/>
            <person name="Morin E."/>
            <person name="Kohler A."/>
            <person name="Barry K."/>
            <person name="LaButti K."/>
            <person name="Morin E."/>
            <person name="Salamov A."/>
            <person name="Lipzen A."/>
            <person name="Mereny Z."/>
            <person name="Hegedus B."/>
            <person name="Baldrian P."/>
            <person name="Stursova M."/>
            <person name="Weitz H."/>
            <person name="Taylor A."/>
            <person name="Grigoriev I.V."/>
            <person name="Nagy L.G."/>
            <person name="Martin F."/>
            <person name="Kauserud H."/>
        </authorList>
    </citation>
    <scope>NUCLEOTIDE SEQUENCE</scope>
    <source>
        <strain evidence="2">CBHHK188m</strain>
    </source>
</reference>
<evidence type="ECO:0000313" key="2">
    <source>
        <dbReference type="EMBL" id="KAJ7775762.1"/>
    </source>
</evidence>
<evidence type="ECO:0000313" key="3">
    <source>
        <dbReference type="Proteomes" id="UP001215280"/>
    </source>
</evidence>
<evidence type="ECO:0000256" key="1">
    <source>
        <dbReference type="SAM" id="SignalP"/>
    </source>
</evidence>
<sequence>MRLHLIIYALISILYVGALPTDRNDKRSDPPPDTRTPYEKCLDNGKKILKAIADSPGDTADLTIDYNKLYHPFTVPSKLDTASGDGKTIQKLVGITLSPELDVMKVGRSLPKSDRDIAYQNYFDAKNGLIVGAYNFNKRFFDIPGESPPGSDLPPMTPQTSLHWSQFVGEQYKSSQGSLAKLRYILRLDIENTVTHEIIDRAVSASPPLPVQGEWTVVDRTGQTELFTALLGTDNGQGAGYMLKDYKSTMRGKEIQAIRVQNHRSTYHMIIDYSSS</sequence>
<feature type="chain" id="PRO_5042081117" evidence="1">
    <location>
        <begin position="19"/>
        <end position="276"/>
    </location>
</feature>
<proteinExistence type="predicted"/>
<comment type="caution">
    <text evidence="2">The sequence shown here is derived from an EMBL/GenBank/DDBJ whole genome shotgun (WGS) entry which is preliminary data.</text>
</comment>
<organism evidence="2 3">
    <name type="scientific">Mycena maculata</name>
    <dbReference type="NCBI Taxonomy" id="230809"/>
    <lineage>
        <taxon>Eukaryota</taxon>
        <taxon>Fungi</taxon>
        <taxon>Dikarya</taxon>
        <taxon>Basidiomycota</taxon>
        <taxon>Agaricomycotina</taxon>
        <taxon>Agaricomycetes</taxon>
        <taxon>Agaricomycetidae</taxon>
        <taxon>Agaricales</taxon>
        <taxon>Marasmiineae</taxon>
        <taxon>Mycenaceae</taxon>
        <taxon>Mycena</taxon>
    </lineage>
</organism>
<gene>
    <name evidence="2" type="ORF">DFH07DRAFT_767164</name>
</gene>